<comment type="caution">
    <text evidence="1">The sequence shown here is derived from an EMBL/GenBank/DDBJ whole genome shotgun (WGS) entry which is preliminary data.</text>
</comment>
<evidence type="ECO:0000313" key="1">
    <source>
        <dbReference type="EMBL" id="OXM54953.1"/>
    </source>
</evidence>
<dbReference type="AlphaFoldDB" id="A0A229S7N9"/>
<name>A0A229S7N9_AMYAL</name>
<keyword evidence="2" id="KW-1185">Reference proteome</keyword>
<organism evidence="1 2">
    <name type="scientific">Amycolatopsis alba DSM 44262</name>
    <dbReference type="NCBI Taxonomy" id="1125972"/>
    <lineage>
        <taxon>Bacteria</taxon>
        <taxon>Bacillati</taxon>
        <taxon>Actinomycetota</taxon>
        <taxon>Actinomycetes</taxon>
        <taxon>Pseudonocardiales</taxon>
        <taxon>Pseudonocardiaceae</taxon>
        <taxon>Amycolatopsis</taxon>
    </lineage>
</organism>
<dbReference type="EMBL" id="NMQU01000008">
    <property type="protein sequence ID" value="OXM54953.1"/>
    <property type="molecule type" value="Genomic_DNA"/>
</dbReference>
<protein>
    <submittedName>
        <fullName evidence="1">Uncharacterized protein</fullName>
    </submittedName>
</protein>
<evidence type="ECO:0000313" key="2">
    <source>
        <dbReference type="Proteomes" id="UP000215563"/>
    </source>
</evidence>
<accession>A0A229S7N9</accession>
<sequence length="204" mass="21770">MFDAAAALDDDALVDEVTRLARVVGDGDGRRADELVVLARVFDHRYFTRATGFPASKAGPLRLTEMAVRGTAAECRASGDLDLMVMHMLSDSAPADYADIAQRGPGYATTTAGYLRNAFSGPVPMHEAMADMSVAMLPVELPGEDEAPVVVFSLLTGAAARILHAIGQSRDPADVVASARERIVQHRPFSWEVEQGEATSGDPR</sequence>
<dbReference type="Proteomes" id="UP000215563">
    <property type="component" value="Unassembled WGS sequence"/>
</dbReference>
<reference evidence="1 2" key="1">
    <citation type="submission" date="2017-07" db="EMBL/GenBank/DDBJ databases">
        <title>Amycolatopsis alba DSM 44262 Genome sequencing and assembly.</title>
        <authorList>
            <person name="Kaur N."/>
            <person name="Mayilraj S."/>
        </authorList>
    </citation>
    <scope>NUCLEOTIDE SEQUENCE [LARGE SCALE GENOMIC DNA]</scope>
    <source>
        <strain evidence="1 2">DSM 44262</strain>
    </source>
</reference>
<proteinExistence type="predicted"/>
<dbReference type="RefSeq" id="WP_020630127.1">
    <property type="nucleotide sequence ID" value="NZ_KB913032.1"/>
</dbReference>
<gene>
    <name evidence="1" type="ORF">CFP75_02100</name>
</gene>